<dbReference type="SUPFAM" id="SSF57850">
    <property type="entry name" value="RING/U-box"/>
    <property type="match status" value="1"/>
</dbReference>
<dbReference type="InterPro" id="IPR052667">
    <property type="entry name" value="E3_ubiquitin-ligase_RING"/>
</dbReference>
<dbReference type="AlphaFoldDB" id="E3N1C5"/>
<proteinExistence type="predicted"/>
<feature type="region of interest" description="Disordered" evidence="4">
    <location>
        <begin position="96"/>
        <end position="124"/>
    </location>
</feature>
<sequence>MDCKICFRKYDEKKQKLTPRVLSCGHTMCEYCCKKLKSDRQIICPFDRKVTKVYSKGHNRIHRYIDMFCSDGVDQLPKNFAILEVIEVLEKSGYLETSKSPEGAPETDSDPDSEPETDDLNTVSSVPSALSIVDWDEDSDGLEIFDYVDLPDESFIVMDRTQASDSLENVQSELSDYEYLHDLYL</sequence>
<dbReference type="Gene3D" id="3.30.40.10">
    <property type="entry name" value="Zinc/RING finger domain, C3HC4 (zinc finger)"/>
    <property type="match status" value="1"/>
</dbReference>
<dbReference type="InterPro" id="IPR001841">
    <property type="entry name" value="Znf_RING"/>
</dbReference>
<dbReference type="KEGG" id="crq:GCK72_004401"/>
<evidence type="ECO:0000313" key="7">
    <source>
        <dbReference type="Proteomes" id="UP000008281"/>
    </source>
</evidence>
<evidence type="ECO:0000256" key="2">
    <source>
        <dbReference type="ARBA" id="ARBA00022833"/>
    </source>
</evidence>
<evidence type="ECO:0000259" key="5">
    <source>
        <dbReference type="PROSITE" id="PS50089"/>
    </source>
</evidence>
<dbReference type="GO" id="GO:0008270">
    <property type="term" value="F:zinc ion binding"/>
    <property type="evidence" value="ECO:0007669"/>
    <property type="project" value="UniProtKB-KW"/>
</dbReference>
<dbReference type="PROSITE" id="PS50089">
    <property type="entry name" value="ZF_RING_2"/>
    <property type="match status" value="1"/>
</dbReference>
<dbReference type="RefSeq" id="XP_003097749.2">
    <property type="nucleotide sequence ID" value="XM_003097701.2"/>
</dbReference>
<evidence type="ECO:0000256" key="1">
    <source>
        <dbReference type="ARBA" id="ARBA00022771"/>
    </source>
</evidence>
<keyword evidence="2" id="KW-0862">Zinc</keyword>
<protein>
    <recommendedName>
        <fullName evidence="5">RING-type domain-containing protein</fullName>
    </recommendedName>
</protein>
<accession>E3N1C5</accession>
<dbReference type="Pfam" id="PF14634">
    <property type="entry name" value="zf-RING_5"/>
    <property type="match status" value="1"/>
</dbReference>
<feature type="domain" description="RING-type" evidence="5">
    <location>
        <begin position="3"/>
        <end position="48"/>
    </location>
</feature>
<dbReference type="EMBL" id="DS268508">
    <property type="protein sequence ID" value="EFO83239.1"/>
    <property type="molecule type" value="Genomic_DNA"/>
</dbReference>
<gene>
    <name evidence="6" type="ORF">CRE_13580</name>
</gene>
<feature type="compositionally biased region" description="Acidic residues" evidence="4">
    <location>
        <begin position="105"/>
        <end position="119"/>
    </location>
</feature>
<evidence type="ECO:0000313" key="6">
    <source>
        <dbReference type="EMBL" id="EFO83239.1"/>
    </source>
</evidence>
<dbReference type="PANTHER" id="PTHR47156">
    <property type="entry name" value="PROTEIN CBG20824"/>
    <property type="match status" value="1"/>
</dbReference>
<dbReference type="eggNOG" id="KOG4185">
    <property type="taxonomic scope" value="Eukaryota"/>
</dbReference>
<dbReference type="Proteomes" id="UP000008281">
    <property type="component" value="Unassembled WGS sequence"/>
</dbReference>
<dbReference type="STRING" id="31234.E3N1C5"/>
<organism evidence="7">
    <name type="scientific">Caenorhabditis remanei</name>
    <name type="common">Caenorhabditis vulgaris</name>
    <dbReference type="NCBI Taxonomy" id="31234"/>
    <lineage>
        <taxon>Eukaryota</taxon>
        <taxon>Metazoa</taxon>
        <taxon>Ecdysozoa</taxon>
        <taxon>Nematoda</taxon>
        <taxon>Chromadorea</taxon>
        <taxon>Rhabditida</taxon>
        <taxon>Rhabditina</taxon>
        <taxon>Rhabditomorpha</taxon>
        <taxon>Rhabditoidea</taxon>
        <taxon>Rhabditidae</taxon>
        <taxon>Peloderinae</taxon>
        <taxon>Caenorhabditis</taxon>
    </lineage>
</organism>
<dbReference type="InterPro" id="IPR013083">
    <property type="entry name" value="Znf_RING/FYVE/PHD"/>
</dbReference>
<name>E3N1C5_CAERE</name>
<evidence type="ECO:0000256" key="3">
    <source>
        <dbReference type="PROSITE-ProRule" id="PRU00175"/>
    </source>
</evidence>
<dbReference type="HOGENOM" id="CLU_1462630_0_0_1"/>
<dbReference type="InParanoid" id="E3N1C5"/>
<dbReference type="GeneID" id="9826935"/>
<evidence type="ECO:0000256" key="4">
    <source>
        <dbReference type="SAM" id="MobiDB-lite"/>
    </source>
</evidence>
<dbReference type="OrthoDB" id="5828209at2759"/>
<dbReference type="CTD" id="9826935"/>
<dbReference type="SMART" id="SM00184">
    <property type="entry name" value="RING"/>
    <property type="match status" value="1"/>
</dbReference>
<keyword evidence="7" id="KW-1185">Reference proteome</keyword>
<reference evidence="6" key="1">
    <citation type="submission" date="2007-07" db="EMBL/GenBank/DDBJ databases">
        <title>PCAP assembly of the Caenorhabditis remanei genome.</title>
        <authorList>
            <consortium name="The Caenorhabditis remanei Sequencing Consortium"/>
            <person name="Wilson R.K."/>
        </authorList>
    </citation>
    <scope>NUCLEOTIDE SEQUENCE [LARGE SCALE GENOMIC DNA]</scope>
    <source>
        <strain evidence="6">PB4641</strain>
    </source>
</reference>
<keyword evidence="1 3" id="KW-0479">Metal-binding</keyword>
<keyword evidence="1 3" id="KW-0863">Zinc-finger</keyword>
<dbReference type="PANTHER" id="PTHR47156:SF7">
    <property type="entry name" value="RING-TYPE DOMAIN-CONTAINING PROTEIN"/>
    <property type="match status" value="1"/>
</dbReference>